<protein>
    <submittedName>
        <fullName evidence="2">VOC family protein</fullName>
    </submittedName>
</protein>
<dbReference type="Gene3D" id="3.10.180.10">
    <property type="entry name" value="2,3-Dihydroxybiphenyl 1,2-Dioxygenase, domain 1"/>
    <property type="match status" value="1"/>
</dbReference>
<evidence type="ECO:0000259" key="1">
    <source>
        <dbReference type="PROSITE" id="PS51819"/>
    </source>
</evidence>
<comment type="caution">
    <text evidence="2">The sequence shown here is derived from an EMBL/GenBank/DDBJ whole genome shotgun (WGS) entry which is preliminary data.</text>
</comment>
<accession>A0A927J004</accession>
<gene>
    <name evidence="2" type="ORF">IF651_08000</name>
</gene>
<dbReference type="InterPro" id="IPR029068">
    <property type="entry name" value="Glyas_Bleomycin-R_OHBP_Dase"/>
</dbReference>
<feature type="domain" description="VOC" evidence="1">
    <location>
        <begin position="1"/>
        <end position="124"/>
    </location>
</feature>
<organism evidence="2 3">
    <name type="scientific">Cellulosimicrobium arenosum</name>
    <dbReference type="NCBI Taxonomy" id="2708133"/>
    <lineage>
        <taxon>Bacteria</taxon>
        <taxon>Bacillati</taxon>
        <taxon>Actinomycetota</taxon>
        <taxon>Actinomycetes</taxon>
        <taxon>Micrococcales</taxon>
        <taxon>Promicromonosporaceae</taxon>
        <taxon>Cellulosimicrobium</taxon>
    </lineage>
</organism>
<evidence type="ECO:0000313" key="2">
    <source>
        <dbReference type="EMBL" id="MBD8078998.1"/>
    </source>
</evidence>
<dbReference type="PROSITE" id="PS51819">
    <property type="entry name" value="VOC"/>
    <property type="match status" value="1"/>
</dbReference>
<dbReference type="PANTHER" id="PTHR34109">
    <property type="entry name" value="BNAUNNG04460D PROTEIN-RELATED"/>
    <property type="match status" value="1"/>
</dbReference>
<name>A0A927J004_9MICO</name>
<dbReference type="AlphaFoldDB" id="A0A927J004"/>
<dbReference type="EMBL" id="JACYHB010000005">
    <property type="protein sequence ID" value="MBD8078998.1"/>
    <property type="molecule type" value="Genomic_DNA"/>
</dbReference>
<evidence type="ECO:0000313" key="3">
    <source>
        <dbReference type="Proteomes" id="UP000610846"/>
    </source>
</evidence>
<sequence length="126" mass="13463">MTRLVPYLTVHDGAAAVAFYAAAFGARETGERYDDGTKIGFVALGIGTDVFYLSDEYHDHGAYAPATVGHSTSAVVLEVDDVDATYAAAVAAGATPDREPTEQDGERRGWLVDPFGHRWALSTPTR</sequence>
<dbReference type="SUPFAM" id="SSF54593">
    <property type="entry name" value="Glyoxalase/Bleomycin resistance protein/Dihydroxybiphenyl dioxygenase"/>
    <property type="match status" value="1"/>
</dbReference>
<proteinExistence type="predicted"/>
<dbReference type="InterPro" id="IPR037523">
    <property type="entry name" value="VOC_core"/>
</dbReference>
<keyword evidence="3" id="KW-1185">Reference proteome</keyword>
<dbReference type="RefSeq" id="WP_191828587.1">
    <property type="nucleotide sequence ID" value="NZ_JACYHB010000005.1"/>
</dbReference>
<dbReference type="InterPro" id="IPR004360">
    <property type="entry name" value="Glyas_Fos-R_dOase_dom"/>
</dbReference>
<dbReference type="Pfam" id="PF00903">
    <property type="entry name" value="Glyoxalase"/>
    <property type="match status" value="1"/>
</dbReference>
<dbReference type="PANTHER" id="PTHR34109:SF1">
    <property type="entry name" value="VOC DOMAIN-CONTAINING PROTEIN"/>
    <property type="match status" value="1"/>
</dbReference>
<reference evidence="2" key="1">
    <citation type="journal article" date="2018" name="Curr. Microbiol.">
        <title>Cellulosimicrobium arenosum sp. nov., Isolated from Marine Sediment Sand.</title>
        <authorList>
            <person name="Oh M."/>
            <person name="Kim J.H."/>
            <person name="Yoon J.H."/>
            <person name="Schumann P."/>
            <person name="Kim W."/>
        </authorList>
    </citation>
    <scope>NUCLEOTIDE SEQUENCE</scope>
    <source>
        <strain evidence="2">KCTC 49039</strain>
    </source>
</reference>
<reference evidence="2" key="2">
    <citation type="submission" date="2020-09" db="EMBL/GenBank/DDBJ databases">
        <authorList>
            <person name="Yu Y."/>
        </authorList>
    </citation>
    <scope>NUCLEOTIDE SEQUENCE</scope>
    <source>
        <strain evidence="2">KCTC 49039</strain>
    </source>
</reference>
<dbReference type="Proteomes" id="UP000610846">
    <property type="component" value="Unassembled WGS sequence"/>
</dbReference>